<feature type="domain" description="PDEase" evidence="4">
    <location>
        <begin position="331"/>
        <end position="435"/>
    </location>
</feature>
<evidence type="ECO:0000313" key="5">
    <source>
        <dbReference type="EMBL" id="CAD7624465.1"/>
    </source>
</evidence>
<feature type="compositionally biased region" description="Acidic residues" evidence="3">
    <location>
        <begin position="216"/>
        <end position="226"/>
    </location>
</feature>
<keyword evidence="6" id="KW-1185">Reference proteome</keyword>
<organism evidence="5">
    <name type="scientific">Medioppia subpectinata</name>
    <dbReference type="NCBI Taxonomy" id="1979941"/>
    <lineage>
        <taxon>Eukaryota</taxon>
        <taxon>Metazoa</taxon>
        <taxon>Ecdysozoa</taxon>
        <taxon>Arthropoda</taxon>
        <taxon>Chelicerata</taxon>
        <taxon>Arachnida</taxon>
        <taxon>Acari</taxon>
        <taxon>Acariformes</taxon>
        <taxon>Sarcoptiformes</taxon>
        <taxon>Oribatida</taxon>
        <taxon>Brachypylina</taxon>
        <taxon>Oppioidea</taxon>
        <taxon>Oppiidae</taxon>
        <taxon>Medioppia</taxon>
    </lineage>
</organism>
<feature type="region of interest" description="Disordered" evidence="3">
    <location>
        <begin position="207"/>
        <end position="229"/>
    </location>
</feature>
<feature type="region of interest" description="Disordered" evidence="3">
    <location>
        <begin position="249"/>
        <end position="273"/>
    </location>
</feature>
<feature type="compositionally biased region" description="Polar residues" evidence="3">
    <location>
        <begin position="138"/>
        <end position="151"/>
    </location>
</feature>
<feature type="region of interest" description="Disordered" evidence="3">
    <location>
        <begin position="78"/>
        <end position="151"/>
    </location>
</feature>
<dbReference type="Proteomes" id="UP000759131">
    <property type="component" value="Unassembled WGS sequence"/>
</dbReference>
<keyword evidence="2" id="KW-0378">Hydrolase</keyword>
<evidence type="ECO:0000259" key="4">
    <source>
        <dbReference type="PROSITE" id="PS51845"/>
    </source>
</evidence>
<evidence type="ECO:0000256" key="2">
    <source>
        <dbReference type="ARBA" id="ARBA00022801"/>
    </source>
</evidence>
<dbReference type="PROSITE" id="PS51845">
    <property type="entry name" value="PDEASE_I_2"/>
    <property type="match status" value="1"/>
</dbReference>
<evidence type="ECO:0000256" key="3">
    <source>
        <dbReference type="SAM" id="MobiDB-lite"/>
    </source>
</evidence>
<accession>A0A7R9PXK4</accession>
<dbReference type="InterPro" id="IPR002073">
    <property type="entry name" value="PDEase_catalytic_dom"/>
</dbReference>
<keyword evidence="1" id="KW-0479">Metal-binding</keyword>
<reference evidence="5" key="1">
    <citation type="submission" date="2020-11" db="EMBL/GenBank/DDBJ databases">
        <authorList>
            <person name="Tran Van P."/>
        </authorList>
    </citation>
    <scope>NUCLEOTIDE SEQUENCE</scope>
</reference>
<dbReference type="GO" id="GO:0004114">
    <property type="term" value="F:3',5'-cyclic-nucleotide phosphodiesterase activity"/>
    <property type="evidence" value="ECO:0007669"/>
    <property type="project" value="InterPro"/>
</dbReference>
<gene>
    <name evidence="5" type="ORF">OSB1V03_LOCUS4910</name>
</gene>
<evidence type="ECO:0000313" key="6">
    <source>
        <dbReference type="Proteomes" id="UP000759131"/>
    </source>
</evidence>
<dbReference type="GO" id="GO:0007165">
    <property type="term" value="P:signal transduction"/>
    <property type="evidence" value="ECO:0007669"/>
    <property type="project" value="InterPro"/>
</dbReference>
<dbReference type="EMBL" id="CAJPIZ010002341">
    <property type="protein sequence ID" value="CAG2104895.1"/>
    <property type="molecule type" value="Genomic_DNA"/>
</dbReference>
<dbReference type="PANTHER" id="PTHR11347">
    <property type="entry name" value="CYCLIC NUCLEOTIDE PHOSPHODIESTERASE"/>
    <property type="match status" value="1"/>
</dbReference>
<dbReference type="SUPFAM" id="SSF109604">
    <property type="entry name" value="HD-domain/PDEase-like"/>
    <property type="match status" value="1"/>
</dbReference>
<dbReference type="Gene3D" id="1.10.1300.10">
    <property type="entry name" value="3'5'-cyclic nucleotide phosphodiesterase, catalytic domain"/>
    <property type="match status" value="1"/>
</dbReference>
<dbReference type="GO" id="GO:0046872">
    <property type="term" value="F:metal ion binding"/>
    <property type="evidence" value="ECO:0007669"/>
    <property type="project" value="UniProtKB-KW"/>
</dbReference>
<dbReference type="OrthoDB" id="6502994at2759"/>
<dbReference type="AlphaFoldDB" id="A0A7R9PXK4"/>
<evidence type="ECO:0000256" key="1">
    <source>
        <dbReference type="ARBA" id="ARBA00022723"/>
    </source>
</evidence>
<feature type="compositionally biased region" description="Low complexity" evidence="3">
    <location>
        <begin position="111"/>
        <end position="122"/>
    </location>
</feature>
<name>A0A7R9PXK4_9ACAR</name>
<dbReference type="InterPro" id="IPR036971">
    <property type="entry name" value="PDEase_catalytic_dom_sf"/>
</dbReference>
<protein>
    <recommendedName>
        <fullName evidence="4">PDEase domain-containing protein</fullName>
    </recommendedName>
</protein>
<sequence>MGNSQGTSRSSIASVDGAILAEAHGIVTDMLTDSQLPPHITSGLRALASLLSPPSLASSPRTKPAGISIALVDFNNSGSDSEENPYIGERTSNIPKRGKRNLPPSFLRRMSTSTWTTTTSATGMPTLEPEPSRKRSTSFRNLQSPVSINAPSLPSPVAMPLKGRSYSTTALPIGTLAALQHSRERQDKHFLYSVTISDNTYNNRRQQLEADRESEADNENTEDEANDSIRLKNTILNTQQKQFYPRLNLTSDYDSSNDSPSGSDATLDDSTSIDTNSRFISSKKSAANEKSIAIKDDDNYRINKCILCGNQTKTNVLTDKSPVLQQNWPFCEPPPPVIPQLDIQGRYIVSGMLYDLDELATDPLLCRIHEWDYPIFDLMSKTGDAILSKMTYHVFLEAGLLEAFKIPIPEFLNYFRALEKGYRNKPCMYPSFPSH</sequence>
<dbReference type="EMBL" id="OC856916">
    <property type="protein sequence ID" value="CAD7624465.1"/>
    <property type="molecule type" value="Genomic_DNA"/>
</dbReference>
<proteinExistence type="predicted"/>